<keyword evidence="3" id="KW-1185">Reference proteome</keyword>
<organism evidence="2 3">
    <name type="scientific">Zophobas morio</name>
    <dbReference type="NCBI Taxonomy" id="2755281"/>
    <lineage>
        <taxon>Eukaryota</taxon>
        <taxon>Metazoa</taxon>
        <taxon>Ecdysozoa</taxon>
        <taxon>Arthropoda</taxon>
        <taxon>Hexapoda</taxon>
        <taxon>Insecta</taxon>
        <taxon>Pterygota</taxon>
        <taxon>Neoptera</taxon>
        <taxon>Endopterygota</taxon>
        <taxon>Coleoptera</taxon>
        <taxon>Polyphaga</taxon>
        <taxon>Cucujiformia</taxon>
        <taxon>Tenebrionidae</taxon>
        <taxon>Zophobas</taxon>
    </lineage>
</organism>
<feature type="signal peptide" evidence="1">
    <location>
        <begin position="1"/>
        <end position="21"/>
    </location>
</feature>
<proteinExistence type="predicted"/>
<comment type="caution">
    <text evidence="2">The sequence shown here is derived from an EMBL/GenBank/DDBJ whole genome shotgun (WGS) entry which is preliminary data.</text>
</comment>
<sequence>MKWLHTVSTLVFLVLIFNVNGLPAPFLKLFGAEDYYYPSQSRPRNHGRSYGFNEGGNRRYKAICRIHAVDSLAFPGRVGKPICPY</sequence>
<keyword evidence="1" id="KW-0732">Signal</keyword>
<dbReference type="AlphaFoldDB" id="A0AA38M3E1"/>
<dbReference type="EMBL" id="JALNTZ010000008">
    <property type="protein sequence ID" value="KAJ3642278.1"/>
    <property type="molecule type" value="Genomic_DNA"/>
</dbReference>
<gene>
    <name evidence="2" type="ORF">Zmor_025078</name>
</gene>
<evidence type="ECO:0000256" key="1">
    <source>
        <dbReference type="SAM" id="SignalP"/>
    </source>
</evidence>
<evidence type="ECO:0000313" key="3">
    <source>
        <dbReference type="Proteomes" id="UP001168821"/>
    </source>
</evidence>
<name>A0AA38M3E1_9CUCU</name>
<feature type="chain" id="PRO_5041406027" evidence="1">
    <location>
        <begin position="22"/>
        <end position="85"/>
    </location>
</feature>
<accession>A0AA38M3E1</accession>
<reference evidence="2" key="1">
    <citation type="journal article" date="2023" name="G3 (Bethesda)">
        <title>Whole genome assemblies of Zophobas morio and Tenebrio molitor.</title>
        <authorList>
            <person name="Kaur S."/>
            <person name="Stinson S.A."/>
            <person name="diCenzo G.C."/>
        </authorList>
    </citation>
    <scope>NUCLEOTIDE SEQUENCE</scope>
    <source>
        <strain evidence="2">QUZm001</strain>
    </source>
</reference>
<dbReference type="Proteomes" id="UP001168821">
    <property type="component" value="Unassembled WGS sequence"/>
</dbReference>
<evidence type="ECO:0000313" key="2">
    <source>
        <dbReference type="EMBL" id="KAJ3642278.1"/>
    </source>
</evidence>
<protein>
    <submittedName>
        <fullName evidence="2">Uncharacterized protein</fullName>
    </submittedName>
</protein>